<organism evidence="3 4">
    <name type="scientific">Micromonospora craniellae</name>
    <dbReference type="NCBI Taxonomy" id="2294034"/>
    <lineage>
        <taxon>Bacteria</taxon>
        <taxon>Bacillati</taxon>
        <taxon>Actinomycetota</taxon>
        <taxon>Actinomycetes</taxon>
        <taxon>Micromonosporales</taxon>
        <taxon>Micromonosporaceae</taxon>
        <taxon>Micromonospora</taxon>
    </lineage>
</organism>
<accession>A0A372FTA0</accession>
<keyword evidence="3" id="KW-0560">Oxidoreductase</keyword>
<dbReference type="Pfam" id="PF01494">
    <property type="entry name" value="FAD_binding_3"/>
    <property type="match status" value="1"/>
</dbReference>
<name>A0A372FTA0_9ACTN</name>
<dbReference type="Proteomes" id="UP000262621">
    <property type="component" value="Unassembled WGS sequence"/>
</dbReference>
<proteinExistence type="predicted"/>
<dbReference type="PANTHER" id="PTHR47469:SF2">
    <property type="entry name" value="OS06G0597600 PROTEIN"/>
    <property type="match status" value="1"/>
</dbReference>
<dbReference type="SUPFAM" id="SSF51905">
    <property type="entry name" value="FAD/NAD(P)-binding domain"/>
    <property type="match status" value="1"/>
</dbReference>
<dbReference type="Gene3D" id="3.50.50.60">
    <property type="entry name" value="FAD/NAD(P)-binding domain"/>
    <property type="match status" value="1"/>
</dbReference>
<dbReference type="PRINTS" id="PR00420">
    <property type="entry name" value="RNGMNOXGNASE"/>
</dbReference>
<feature type="compositionally biased region" description="Pro residues" evidence="1">
    <location>
        <begin position="1"/>
        <end position="11"/>
    </location>
</feature>
<dbReference type="GO" id="GO:0004497">
    <property type="term" value="F:monooxygenase activity"/>
    <property type="evidence" value="ECO:0007669"/>
    <property type="project" value="UniProtKB-KW"/>
</dbReference>
<evidence type="ECO:0000313" key="4">
    <source>
        <dbReference type="Proteomes" id="UP000262621"/>
    </source>
</evidence>
<evidence type="ECO:0000313" key="3">
    <source>
        <dbReference type="EMBL" id="RFS43740.1"/>
    </source>
</evidence>
<keyword evidence="4" id="KW-1185">Reference proteome</keyword>
<dbReference type="PANTHER" id="PTHR47469">
    <property type="entry name" value="MONOOXYGENASE-LIKE"/>
    <property type="match status" value="1"/>
</dbReference>
<gene>
    <name evidence="3" type="ORF">D0Q02_26050</name>
</gene>
<feature type="region of interest" description="Disordered" evidence="1">
    <location>
        <begin position="1"/>
        <end position="24"/>
    </location>
</feature>
<comment type="caution">
    <text evidence="3">The sequence shown here is derived from an EMBL/GenBank/DDBJ whole genome shotgun (WGS) entry which is preliminary data.</text>
</comment>
<keyword evidence="3" id="KW-0503">Monooxygenase</keyword>
<dbReference type="RefSeq" id="WP_117230641.1">
    <property type="nucleotide sequence ID" value="NZ_CP061725.1"/>
</dbReference>
<sequence length="390" mass="42394">MSQPHIPPGHAPRPTYASHPRGPQPRIAVVGGSLTGATTALLLLQAGFDHITVYEAAPAAAPRGGGLIGLEHPALDVLDRLGIDQSEFITNTSETVIEVTVRARQPIHTTRRRYPGRSTTWSLLHHALTRRLPDGVLQTGRRLTHLDQHHRQPRLRFGDDSHALADLVVFADGRSSTGRRLLDPRRRLHYAGYVAHRGHTPTGSGTMRDFLRLEAGTGCQYNVAPVPDGLDWTLYLDCSPADYTHRFGAPPQRRMFAMPHHVSAAARAHVDIRAAQVLPAPHAATVHATTTRMAVPVMDIDAPTRMVWPVGAGWAVLLGDALAPVRPHTARGANNGIEQAAALTAVFTQHHRWDADLPTALHGWQRRCLPDAVTAVRQGPPLGAHLGNHP</sequence>
<feature type="domain" description="FAD-binding" evidence="2">
    <location>
        <begin position="27"/>
        <end position="352"/>
    </location>
</feature>
<dbReference type="GO" id="GO:0071949">
    <property type="term" value="F:FAD binding"/>
    <property type="evidence" value="ECO:0007669"/>
    <property type="project" value="InterPro"/>
</dbReference>
<dbReference type="InterPro" id="IPR002938">
    <property type="entry name" value="FAD-bd"/>
</dbReference>
<dbReference type="InterPro" id="IPR036188">
    <property type="entry name" value="FAD/NAD-bd_sf"/>
</dbReference>
<evidence type="ECO:0000256" key="1">
    <source>
        <dbReference type="SAM" id="MobiDB-lite"/>
    </source>
</evidence>
<protein>
    <submittedName>
        <fullName evidence="3">Monooxygenase</fullName>
    </submittedName>
</protein>
<dbReference type="OrthoDB" id="3356051at2"/>
<evidence type="ECO:0000259" key="2">
    <source>
        <dbReference type="Pfam" id="PF01494"/>
    </source>
</evidence>
<dbReference type="AlphaFoldDB" id="A0A372FTA0"/>
<dbReference type="EMBL" id="QVFU01000046">
    <property type="protein sequence ID" value="RFS43740.1"/>
    <property type="molecule type" value="Genomic_DNA"/>
</dbReference>
<reference evidence="3 4" key="1">
    <citation type="submission" date="2018-08" db="EMBL/GenBank/DDBJ databases">
        <title>Verrucosispora craniellae sp. nov., isolated from a marine sponge in the South China Sea.</title>
        <authorList>
            <person name="Li L."/>
            <person name="Lin H.W."/>
        </authorList>
    </citation>
    <scope>NUCLEOTIDE SEQUENCE [LARGE SCALE GENOMIC DNA]</scope>
    <source>
        <strain evidence="3 4">LHW63014</strain>
    </source>
</reference>
<dbReference type="InterPro" id="IPR053212">
    <property type="entry name" value="DHP_3-monooxygenase"/>
</dbReference>